<evidence type="ECO:0000259" key="3">
    <source>
        <dbReference type="Pfam" id="PF02839"/>
    </source>
</evidence>
<dbReference type="GO" id="GO:0030246">
    <property type="term" value="F:carbohydrate binding"/>
    <property type="evidence" value="ECO:0007669"/>
    <property type="project" value="InterPro"/>
</dbReference>
<dbReference type="Proteomes" id="UP000184267">
    <property type="component" value="Unassembled WGS sequence"/>
</dbReference>
<feature type="region of interest" description="Disordered" evidence="2">
    <location>
        <begin position="1"/>
        <end position="24"/>
    </location>
</feature>
<organism evidence="4 5">
    <name type="scientific">Trametes pubescens</name>
    <name type="common">White-rot fungus</name>
    <dbReference type="NCBI Taxonomy" id="154538"/>
    <lineage>
        <taxon>Eukaryota</taxon>
        <taxon>Fungi</taxon>
        <taxon>Dikarya</taxon>
        <taxon>Basidiomycota</taxon>
        <taxon>Agaricomycotina</taxon>
        <taxon>Agaricomycetes</taxon>
        <taxon>Polyporales</taxon>
        <taxon>Polyporaceae</taxon>
        <taxon>Trametes</taxon>
    </lineage>
</organism>
<feature type="domain" description="Chitin-binding type-3" evidence="3">
    <location>
        <begin position="65"/>
        <end position="105"/>
    </location>
</feature>
<keyword evidence="5" id="KW-1185">Reference proteome</keyword>
<evidence type="ECO:0000313" key="4">
    <source>
        <dbReference type="EMBL" id="OJT10236.1"/>
    </source>
</evidence>
<evidence type="ECO:0000313" key="5">
    <source>
        <dbReference type="Proteomes" id="UP000184267"/>
    </source>
</evidence>
<dbReference type="SMART" id="SM00696">
    <property type="entry name" value="DM9"/>
    <property type="match status" value="2"/>
</dbReference>
<dbReference type="STRING" id="154538.A0A1M2VRN4"/>
<evidence type="ECO:0000256" key="1">
    <source>
        <dbReference type="ARBA" id="ARBA00022801"/>
    </source>
</evidence>
<feature type="region of interest" description="Disordered" evidence="2">
    <location>
        <begin position="111"/>
        <end position="152"/>
    </location>
</feature>
<dbReference type="Pfam" id="PF11901">
    <property type="entry name" value="DM9"/>
    <property type="match status" value="1"/>
</dbReference>
<comment type="caution">
    <text evidence="4">The sequence shown here is derived from an EMBL/GenBank/DDBJ whole genome shotgun (WGS) entry which is preliminary data.</text>
</comment>
<dbReference type="OrthoDB" id="2142040at2759"/>
<dbReference type="PANTHER" id="PTHR31649:SF1">
    <property type="entry name" value="FARNESOIC ACID O-METHYL TRANSFERASE DOMAIN-CONTAINING PROTEIN"/>
    <property type="match status" value="1"/>
</dbReference>
<dbReference type="PANTHER" id="PTHR31649">
    <property type="entry name" value="AGAP009604-PA"/>
    <property type="match status" value="1"/>
</dbReference>
<name>A0A1M2VRN4_TRAPU</name>
<dbReference type="AlphaFoldDB" id="A0A1M2VRN4"/>
<dbReference type="OMA" id="PHYICRG"/>
<dbReference type="Pfam" id="PF02839">
    <property type="entry name" value="CBM_5_12"/>
    <property type="match status" value="1"/>
</dbReference>
<dbReference type="SUPFAM" id="SSF51055">
    <property type="entry name" value="Carbohydrate binding domain"/>
    <property type="match status" value="1"/>
</dbReference>
<protein>
    <recommendedName>
        <fullName evidence="3">Chitin-binding type-3 domain-containing protein</fullName>
    </recommendedName>
</protein>
<sequence length="379" mass="42838">MKIRAGEEEVENVSRSSGHFDNSTRVLPIQHDQIIAAGQPQPLWRYSAAARHSFRSHRTTMVYMWEPGTWYDLGSVVEYEGHKYKIIQAHQSQSGWEPPATPALWGRLPEEEHHEHHHQEGGYNPGYQQPPQQPCAPEKPHYEPMPQSQVPIHEEERKTGWDGLSDERKKQIEVGGGLLAGLGLLGAGFFAYKEHEKSDEEKKVTAWALQNWIHEAEQRTRDYYERGPRGPATWILVDGKNIPTNIAIVGGEEHGQPHYICRGFHDGSLQIGKASPIFQKGGVIGYGHKEIHLPKFEVLVGDMRALRWVDTRGRVDLDRLGARPVEGGREADGTPLFIAQAHHHDAIVPGKCSIRLDGAFVPYANTEKEEKEYRVLCYA</sequence>
<dbReference type="InterPro" id="IPR006616">
    <property type="entry name" value="DM9_repeat"/>
</dbReference>
<dbReference type="EMBL" id="MNAD01000802">
    <property type="protein sequence ID" value="OJT10236.1"/>
    <property type="molecule type" value="Genomic_DNA"/>
</dbReference>
<feature type="compositionally biased region" description="Polar residues" evidence="2">
    <location>
        <begin position="13"/>
        <end position="24"/>
    </location>
</feature>
<gene>
    <name evidence="4" type="ORF">TRAPUB_13256</name>
</gene>
<dbReference type="Gene3D" id="2.10.10.20">
    <property type="entry name" value="Carbohydrate-binding module superfamily 5/12"/>
    <property type="match status" value="1"/>
</dbReference>
<keyword evidence="1" id="KW-0378">Hydrolase</keyword>
<proteinExistence type="predicted"/>
<feature type="compositionally biased region" description="Low complexity" evidence="2">
    <location>
        <begin position="121"/>
        <end position="130"/>
    </location>
</feature>
<evidence type="ECO:0000256" key="2">
    <source>
        <dbReference type="SAM" id="MobiDB-lite"/>
    </source>
</evidence>
<dbReference type="GO" id="GO:0005576">
    <property type="term" value="C:extracellular region"/>
    <property type="evidence" value="ECO:0007669"/>
    <property type="project" value="InterPro"/>
</dbReference>
<dbReference type="InterPro" id="IPR003610">
    <property type="entry name" value="CBM5/12"/>
</dbReference>
<dbReference type="GO" id="GO:0004553">
    <property type="term" value="F:hydrolase activity, hydrolyzing O-glycosyl compounds"/>
    <property type="evidence" value="ECO:0007669"/>
    <property type="project" value="InterPro"/>
</dbReference>
<dbReference type="CDD" id="cd12214">
    <property type="entry name" value="ChiA1_BD"/>
    <property type="match status" value="1"/>
</dbReference>
<feature type="compositionally biased region" description="Basic and acidic residues" evidence="2">
    <location>
        <begin position="111"/>
        <end position="120"/>
    </location>
</feature>
<dbReference type="InterPro" id="IPR036573">
    <property type="entry name" value="CBM_sf_5/12"/>
</dbReference>
<reference evidence="4 5" key="1">
    <citation type="submission" date="2016-10" db="EMBL/GenBank/DDBJ databases">
        <title>Genome sequence of the basidiomycete white-rot fungus Trametes pubescens.</title>
        <authorList>
            <person name="Makela M.R."/>
            <person name="Granchi Z."/>
            <person name="Peng M."/>
            <person name="De Vries R.P."/>
            <person name="Grigoriev I."/>
            <person name="Riley R."/>
            <person name="Hilden K."/>
        </authorList>
    </citation>
    <scope>NUCLEOTIDE SEQUENCE [LARGE SCALE GENOMIC DNA]</scope>
    <source>
        <strain evidence="4 5">FBCC735</strain>
    </source>
</reference>
<dbReference type="GO" id="GO:0005975">
    <property type="term" value="P:carbohydrate metabolic process"/>
    <property type="evidence" value="ECO:0007669"/>
    <property type="project" value="InterPro"/>
</dbReference>
<accession>A0A1M2VRN4</accession>